<comment type="subcellular location">
    <subcellularLocation>
        <location evidence="1">Membrane</location>
        <topology evidence="1">Multi-pass membrane protein</topology>
    </subcellularLocation>
</comment>
<gene>
    <name evidence="10" type="ORF">RDWZM_002634</name>
</gene>
<evidence type="ECO:0000256" key="1">
    <source>
        <dbReference type="ARBA" id="ARBA00004141"/>
    </source>
</evidence>
<protein>
    <recommendedName>
        <fullName evidence="9">BHLH domain-containing protein</fullName>
    </recommendedName>
</protein>
<dbReference type="Gene3D" id="4.10.280.10">
    <property type="entry name" value="Helix-loop-helix DNA-binding domain"/>
    <property type="match status" value="1"/>
</dbReference>
<feature type="compositionally biased region" description="Basic and acidic residues" evidence="7">
    <location>
        <begin position="1"/>
        <end position="11"/>
    </location>
</feature>
<dbReference type="InterPro" id="IPR001898">
    <property type="entry name" value="SLC13A/DASS"/>
</dbReference>
<evidence type="ECO:0000256" key="5">
    <source>
        <dbReference type="ARBA" id="ARBA00022989"/>
    </source>
</evidence>
<evidence type="ECO:0000256" key="7">
    <source>
        <dbReference type="SAM" id="MobiDB-lite"/>
    </source>
</evidence>
<evidence type="ECO:0000256" key="8">
    <source>
        <dbReference type="SAM" id="Phobius"/>
    </source>
</evidence>
<keyword evidence="11" id="KW-1185">Reference proteome</keyword>
<evidence type="ECO:0000256" key="4">
    <source>
        <dbReference type="ARBA" id="ARBA00022692"/>
    </source>
</evidence>
<dbReference type="InterPro" id="IPR036638">
    <property type="entry name" value="HLH_DNA-bd_sf"/>
</dbReference>
<dbReference type="GO" id="GO:0005886">
    <property type="term" value="C:plasma membrane"/>
    <property type="evidence" value="ECO:0007669"/>
    <property type="project" value="TreeGrafter"/>
</dbReference>
<feature type="transmembrane region" description="Helical" evidence="8">
    <location>
        <begin position="204"/>
        <end position="228"/>
    </location>
</feature>
<reference evidence="10" key="1">
    <citation type="submission" date="2022-12" db="EMBL/GenBank/DDBJ databases">
        <title>Genome assemblies of Blomia tropicalis.</title>
        <authorList>
            <person name="Cui Y."/>
        </authorList>
    </citation>
    <scope>NUCLEOTIDE SEQUENCE</scope>
    <source>
        <tissue evidence="10">Adult mites</tissue>
    </source>
</reference>
<dbReference type="PANTHER" id="PTHR10283:SF82">
    <property type="entry name" value="SOLUTE CARRIER FAMILY 13 MEMBER 2"/>
    <property type="match status" value="1"/>
</dbReference>
<keyword evidence="3" id="KW-0813">Transport</keyword>
<feature type="transmembrane region" description="Helical" evidence="8">
    <location>
        <begin position="286"/>
        <end position="308"/>
    </location>
</feature>
<feature type="transmembrane region" description="Helical" evidence="8">
    <location>
        <begin position="328"/>
        <end position="355"/>
    </location>
</feature>
<feature type="transmembrane region" description="Helical" evidence="8">
    <location>
        <begin position="578"/>
        <end position="599"/>
    </location>
</feature>
<sequence length="622" mass="69365">MRNQIEKEHRSSTTNTGTNRLNKSPTAKNAERERSRVRSLRNAFHVLQTCLPTVPPDTKLSKLDILILATNYIAQLTNTLDNDDSVEHSTMAQSINISPIKSGQKLKYYHPIKESRCCFVLLLMTIYWMLQPIPLAVTALIPIVLFPLLGLATTEKACEPYLQSTNMLFMASLIVAIAMESSGFHKRIALRALIFLGDNIRTLFAGFMFTTMFLGIWIINTAATAMILPIADIVTQELFDTTEVADCAEQQYSQEQVELLTPKLIFRNNGNPRQGNQEKLNYIRRLLYICIAFSATIGGTTTLTSNGPNLVFQFVLDDLYNGSPNVDYANWLLFCLPATILSVTICWFLVCVIYLRDGIVRHIRKSPKNILLKKYVELGSLTFHELSVCMLFLVLIGLWMFRDPQYLPGWVHLLNTNIKPKDTTPAILIVILMFCIPKNPLGPFPSESILSWPVVQSKLAWGVILLRGGGFSMANTATFRFNSIVGTYLSHLNQYSVPVIVSSICLIASFTTELASNSAIATIFLPISGQIAYNLNLNPLHFLIPVALSCSYAFILPVGTPANALVSSHANLNPSDMAFPGLFTKLVCLGIMLINLYLIGFPMFELDKLPEWAKHPPNSTSL</sequence>
<dbReference type="GO" id="GO:0046983">
    <property type="term" value="F:protein dimerization activity"/>
    <property type="evidence" value="ECO:0007669"/>
    <property type="project" value="InterPro"/>
</dbReference>
<feature type="domain" description="BHLH" evidence="9">
    <location>
        <begin position="24"/>
        <end position="76"/>
    </location>
</feature>
<feature type="transmembrane region" description="Helical" evidence="8">
    <location>
        <begin position="114"/>
        <end position="130"/>
    </location>
</feature>
<comment type="caution">
    <text evidence="10">The sequence shown here is derived from an EMBL/GenBank/DDBJ whole genome shotgun (WGS) entry which is preliminary data.</text>
</comment>
<dbReference type="SMART" id="SM00353">
    <property type="entry name" value="HLH"/>
    <property type="match status" value="1"/>
</dbReference>
<dbReference type="Proteomes" id="UP001142055">
    <property type="component" value="Chromosome 1"/>
</dbReference>
<proteinExistence type="inferred from homology"/>
<keyword evidence="4 8" id="KW-0812">Transmembrane</keyword>
<evidence type="ECO:0000256" key="3">
    <source>
        <dbReference type="ARBA" id="ARBA00022448"/>
    </source>
</evidence>
<feature type="transmembrane region" description="Helical" evidence="8">
    <location>
        <begin position="375"/>
        <end position="401"/>
    </location>
</feature>
<evidence type="ECO:0000313" key="11">
    <source>
        <dbReference type="Proteomes" id="UP001142055"/>
    </source>
</evidence>
<dbReference type="PANTHER" id="PTHR10283">
    <property type="entry name" value="SOLUTE CARRIER FAMILY 13 MEMBER"/>
    <property type="match status" value="1"/>
</dbReference>
<dbReference type="Pfam" id="PF00010">
    <property type="entry name" value="HLH"/>
    <property type="match status" value="1"/>
</dbReference>
<feature type="transmembrane region" description="Helical" evidence="8">
    <location>
        <begin position="539"/>
        <end position="558"/>
    </location>
</feature>
<dbReference type="PROSITE" id="PS01271">
    <property type="entry name" value="NA_SULFATE"/>
    <property type="match status" value="1"/>
</dbReference>
<keyword evidence="5 8" id="KW-1133">Transmembrane helix</keyword>
<dbReference type="EMBL" id="JAPWDV010000001">
    <property type="protein sequence ID" value="KAJ6224089.1"/>
    <property type="molecule type" value="Genomic_DNA"/>
</dbReference>
<feature type="compositionally biased region" description="Polar residues" evidence="7">
    <location>
        <begin position="12"/>
        <end position="27"/>
    </location>
</feature>
<dbReference type="PROSITE" id="PS50888">
    <property type="entry name" value="BHLH"/>
    <property type="match status" value="1"/>
</dbReference>
<dbReference type="InterPro" id="IPR011598">
    <property type="entry name" value="bHLH_dom"/>
</dbReference>
<evidence type="ECO:0000256" key="2">
    <source>
        <dbReference type="ARBA" id="ARBA00006772"/>
    </source>
</evidence>
<feature type="region of interest" description="Disordered" evidence="7">
    <location>
        <begin position="1"/>
        <end position="35"/>
    </location>
</feature>
<organism evidence="10 11">
    <name type="scientific">Blomia tropicalis</name>
    <name type="common">Mite</name>
    <dbReference type="NCBI Taxonomy" id="40697"/>
    <lineage>
        <taxon>Eukaryota</taxon>
        <taxon>Metazoa</taxon>
        <taxon>Ecdysozoa</taxon>
        <taxon>Arthropoda</taxon>
        <taxon>Chelicerata</taxon>
        <taxon>Arachnida</taxon>
        <taxon>Acari</taxon>
        <taxon>Acariformes</taxon>
        <taxon>Sarcoptiformes</taxon>
        <taxon>Astigmata</taxon>
        <taxon>Glycyphagoidea</taxon>
        <taxon>Echimyopodidae</taxon>
        <taxon>Blomia</taxon>
    </lineage>
</organism>
<evidence type="ECO:0000259" key="9">
    <source>
        <dbReference type="PROSITE" id="PS50888"/>
    </source>
</evidence>
<dbReference type="OMA" id="IWIINTA"/>
<evidence type="ECO:0000256" key="6">
    <source>
        <dbReference type="ARBA" id="ARBA00023136"/>
    </source>
</evidence>
<dbReference type="SUPFAM" id="SSF47459">
    <property type="entry name" value="HLH, helix-loop-helix DNA-binding domain"/>
    <property type="match status" value="1"/>
</dbReference>
<name>A0A9Q0MEK3_BLOTA</name>
<dbReference type="InterPro" id="IPR031312">
    <property type="entry name" value="Na/sul_symport_CS"/>
</dbReference>
<accession>A0A9Q0MEK3</accession>
<dbReference type="AlphaFoldDB" id="A0A9Q0MEK3"/>
<evidence type="ECO:0000313" key="10">
    <source>
        <dbReference type="EMBL" id="KAJ6224089.1"/>
    </source>
</evidence>
<dbReference type="Pfam" id="PF00939">
    <property type="entry name" value="Na_sulph_symp"/>
    <property type="match status" value="1"/>
</dbReference>
<keyword evidence="6 8" id="KW-0472">Membrane</keyword>
<dbReference type="GO" id="GO:0015137">
    <property type="term" value="F:citrate transmembrane transporter activity"/>
    <property type="evidence" value="ECO:0007669"/>
    <property type="project" value="TreeGrafter"/>
</dbReference>
<dbReference type="GO" id="GO:0015141">
    <property type="term" value="F:succinate transmembrane transporter activity"/>
    <property type="evidence" value="ECO:0007669"/>
    <property type="project" value="TreeGrafter"/>
</dbReference>
<comment type="similarity">
    <text evidence="2">Belongs to the SLC13A/DASS transporter (TC 2.A.47) family. NADC subfamily.</text>
</comment>